<evidence type="ECO:0000313" key="10">
    <source>
        <dbReference type="EMBL" id="CAH3025462.1"/>
    </source>
</evidence>
<dbReference type="InterPro" id="IPR031328">
    <property type="entry name" value="Ephrin"/>
</dbReference>
<evidence type="ECO:0000256" key="3">
    <source>
        <dbReference type="ARBA" id="ARBA00023136"/>
    </source>
</evidence>
<dbReference type="PROSITE" id="PS51551">
    <property type="entry name" value="EPHRIN_RBD_2"/>
    <property type="match status" value="1"/>
</dbReference>
<feature type="domain" description="Ephrin RBD" evidence="9">
    <location>
        <begin position="22"/>
        <end position="177"/>
    </location>
</feature>
<keyword evidence="7" id="KW-0812">Transmembrane</keyword>
<reference evidence="10 11" key="1">
    <citation type="submission" date="2022-05" db="EMBL/GenBank/DDBJ databases">
        <authorList>
            <consortium name="Genoscope - CEA"/>
            <person name="William W."/>
        </authorList>
    </citation>
    <scope>NUCLEOTIDE SEQUENCE [LARGE SCALE GENOMIC DNA]</scope>
</reference>
<keyword evidence="4" id="KW-1015">Disulfide bond</keyword>
<dbReference type="PANTHER" id="PTHR11304">
    <property type="entry name" value="EPHRIN"/>
    <property type="match status" value="1"/>
</dbReference>
<name>A0ABN8MAT9_9CNID</name>
<evidence type="ECO:0000256" key="5">
    <source>
        <dbReference type="ARBA" id="ARBA00023180"/>
    </source>
</evidence>
<accession>A0ABN8MAT9</accession>
<comment type="caution">
    <text evidence="6">Lacks conserved residue(s) required for the propagation of feature annotation.</text>
</comment>
<evidence type="ECO:0000256" key="2">
    <source>
        <dbReference type="ARBA" id="ARBA00022729"/>
    </source>
</evidence>
<sequence length="518" mass="56172">MNILLYSVFGFVVNLSYVFCSDIYPSINWDPQNTLFVADGVTCGHGPRRLKVQLQSKVYFLCPNIATVLQTTSVQVQISDMYENLWIVYNKTVFDHCNTSLEGETRTSRLLLRCDTPTKLNYFSLLFALYAAHQNALLFEAGKTYYFIGTSDGTESHINDTSGGHCADTTNNIYMKIEVYVCKKSNSTYQDPECLTGVGKLECPNIPNKASSSIVTHTSSLPTNPPSTRAAETKAVCAQSVITHTTTVSAEVTPNNLVSCVDVFNMTLFNSAQAITTGSSSPSYTVSPGTAHLTQAVSSSQTVLSTPTTTMKGSQMIASEKSPIFSSSALATGSSTLSLTVSSSWSASLTQTVSSTHAASSTHNTTIQASQTVAVERGPTELLIPSTNKTFTTEISSDTHSISFMERISLSTCVVITTKTVFSAVTSTESCKGCSSQSITFQLLNGERTNLAQLSEKEKISCNKGTWMAFGILFFILFSILLIVFCIKCIIHRKKIFHKYSSKVSPGDARNGVEMNPT</sequence>
<comment type="similarity">
    <text evidence="6">Belongs to the ephrin family.</text>
</comment>
<evidence type="ECO:0000256" key="4">
    <source>
        <dbReference type="ARBA" id="ARBA00023157"/>
    </source>
</evidence>
<feature type="signal peptide" evidence="8">
    <location>
        <begin position="1"/>
        <end position="20"/>
    </location>
</feature>
<dbReference type="InterPro" id="IPR008972">
    <property type="entry name" value="Cupredoxin"/>
</dbReference>
<evidence type="ECO:0000256" key="7">
    <source>
        <dbReference type="SAM" id="Phobius"/>
    </source>
</evidence>
<dbReference type="Proteomes" id="UP001159427">
    <property type="component" value="Unassembled WGS sequence"/>
</dbReference>
<protein>
    <recommendedName>
        <fullName evidence="9">Ephrin RBD domain-containing protein</fullName>
    </recommendedName>
</protein>
<dbReference type="InterPro" id="IPR001799">
    <property type="entry name" value="Ephrin_RBD"/>
</dbReference>
<evidence type="ECO:0000256" key="8">
    <source>
        <dbReference type="SAM" id="SignalP"/>
    </source>
</evidence>
<dbReference type="EMBL" id="CALNXI010000353">
    <property type="protein sequence ID" value="CAH3025462.1"/>
    <property type="molecule type" value="Genomic_DNA"/>
</dbReference>
<dbReference type="Gene3D" id="2.60.40.420">
    <property type="entry name" value="Cupredoxins - blue copper proteins"/>
    <property type="match status" value="1"/>
</dbReference>
<dbReference type="SUPFAM" id="SSF49503">
    <property type="entry name" value="Cupredoxins"/>
    <property type="match status" value="1"/>
</dbReference>
<evidence type="ECO:0000313" key="11">
    <source>
        <dbReference type="Proteomes" id="UP001159427"/>
    </source>
</evidence>
<evidence type="ECO:0000256" key="1">
    <source>
        <dbReference type="ARBA" id="ARBA00004370"/>
    </source>
</evidence>
<evidence type="ECO:0000259" key="9">
    <source>
        <dbReference type="PROSITE" id="PS51551"/>
    </source>
</evidence>
<keyword evidence="5" id="KW-0325">Glycoprotein</keyword>
<keyword evidence="2 8" id="KW-0732">Signal</keyword>
<gene>
    <name evidence="10" type="ORF">PEVE_00026140</name>
</gene>
<organism evidence="10 11">
    <name type="scientific">Porites evermanni</name>
    <dbReference type="NCBI Taxonomy" id="104178"/>
    <lineage>
        <taxon>Eukaryota</taxon>
        <taxon>Metazoa</taxon>
        <taxon>Cnidaria</taxon>
        <taxon>Anthozoa</taxon>
        <taxon>Hexacorallia</taxon>
        <taxon>Scleractinia</taxon>
        <taxon>Fungiina</taxon>
        <taxon>Poritidae</taxon>
        <taxon>Porites</taxon>
    </lineage>
</organism>
<keyword evidence="11" id="KW-1185">Reference proteome</keyword>
<comment type="caution">
    <text evidence="10">The sequence shown here is derived from an EMBL/GenBank/DDBJ whole genome shotgun (WGS) entry which is preliminary data.</text>
</comment>
<keyword evidence="3 7" id="KW-0472">Membrane</keyword>
<keyword evidence="7" id="KW-1133">Transmembrane helix</keyword>
<proteinExistence type="inferred from homology"/>
<dbReference type="PANTHER" id="PTHR11304:SF29">
    <property type="entry name" value="EPHRIN"/>
    <property type="match status" value="1"/>
</dbReference>
<feature type="transmembrane region" description="Helical" evidence="7">
    <location>
        <begin position="467"/>
        <end position="491"/>
    </location>
</feature>
<comment type="subcellular location">
    <subcellularLocation>
        <location evidence="1">Membrane</location>
    </subcellularLocation>
</comment>
<feature type="chain" id="PRO_5046144567" description="Ephrin RBD domain-containing protein" evidence="8">
    <location>
        <begin position="21"/>
        <end position="518"/>
    </location>
</feature>
<dbReference type="Pfam" id="PF00812">
    <property type="entry name" value="Ephrin"/>
    <property type="match status" value="1"/>
</dbReference>
<evidence type="ECO:0000256" key="6">
    <source>
        <dbReference type="PROSITE-ProRule" id="PRU00884"/>
    </source>
</evidence>